<gene>
    <name evidence="1" type="ORF">JCM19240_770</name>
</gene>
<organism evidence="1 2">
    <name type="scientific">Vibrio maritimus</name>
    <dbReference type="NCBI Taxonomy" id="990268"/>
    <lineage>
        <taxon>Bacteria</taxon>
        <taxon>Pseudomonadati</taxon>
        <taxon>Pseudomonadota</taxon>
        <taxon>Gammaproteobacteria</taxon>
        <taxon>Vibrionales</taxon>
        <taxon>Vibrionaceae</taxon>
        <taxon>Vibrio</taxon>
    </lineage>
</organism>
<comment type="caution">
    <text evidence="1">The sequence shown here is derived from an EMBL/GenBank/DDBJ whole genome shotgun (WGS) entry which is preliminary data.</text>
</comment>
<name>A0A090TS00_9VIBR</name>
<sequence length="52" mass="5701">MLVLLLNANLANAADSYWDALDIETDYQVNLQSIGGGDSVFLPEQNERSTSK</sequence>
<dbReference type="Proteomes" id="UP000029224">
    <property type="component" value="Unassembled WGS sequence"/>
</dbReference>
<accession>A0A090TS00</accession>
<reference evidence="1 2" key="1">
    <citation type="submission" date="2014-09" db="EMBL/GenBank/DDBJ databases">
        <title>Vibrio maritimus JCM 19240. (C210) whole genome shotgun sequence.</title>
        <authorList>
            <person name="Sawabe T."/>
            <person name="Meirelles P."/>
            <person name="Nakanishi M."/>
            <person name="Sayaka M."/>
            <person name="Hattori M."/>
            <person name="Ohkuma M."/>
        </authorList>
    </citation>
    <scope>NUCLEOTIDE SEQUENCE [LARGE SCALE GENOMIC DNA]</scope>
    <source>
        <strain evidence="1 2">JCM 19240</strain>
    </source>
</reference>
<dbReference type="EMBL" id="BBMT01000004">
    <property type="protein sequence ID" value="GAL33862.1"/>
    <property type="molecule type" value="Genomic_DNA"/>
</dbReference>
<evidence type="ECO:0000313" key="2">
    <source>
        <dbReference type="Proteomes" id="UP000029224"/>
    </source>
</evidence>
<dbReference type="AlphaFoldDB" id="A0A090TS00"/>
<protein>
    <submittedName>
        <fullName evidence="1">Uncharacterized protein</fullName>
    </submittedName>
</protein>
<proteinExistence type="predicted"/>
<evidence type="ECO:0000313" key="1">
    <source>
        <dbReference type="EMBL" id="GAL33862.1"/>
    </source>
</evidence>
<keyword evidence="2" id="KW-1185">Reference proteome</keyword>
<reference evidence="1 2" key="2">
    <citation type="submission" date="2014-09" db="EMBL/GenBank/DDBJ databases">
        <authorList>
            <consortium name="NBRP consortium"/>
            <person name="Sawabe T."/>
            <person name="Meirelles P."/>
            <person name="Nakanishi M."/>
            <person name="Sayaka M."/>
            <person name="Hattori M."/>
            <person name="Ohkuma M."/>
        </authorList>
    </citation>
    <scope>NUCLEOTIDE SEQUENCE [LARGE SCALE GENOMIC DNA]</scope>
    <source>
        <strain evidence="1 2">JCM 19240</strain>
    </source>
</reference>